<feature type="compositionally biased region" description="Polar residues" evidence="4">
    <location>
        <begin position="399"/>
        <end position="415"/>
    </location>
</feature>
<evidence type="ECO:0000313" key="7">
    <source>
        <dbReference type="Proteomes" id="UP000324974"/>
    </source>
</evidence>
<feature type="region of interest" description="Disordered" evidence="4">
    <location>
        <begin position="826"/>
        <end position="882"/>
    </location>
</feature>
<dbReference type="GO" id="GO:0016787">
    <property type="term" value="F:hydrolase activity"/>
    <property type="evidence" value="ECO:0007669"/>
    <property type="project" value="UniProtKB-KW"/>
</dbReference>
<dbReference type="Gene3D" id="3.40.50.300">
    <property type="entry name" value="P-loop containing nucleotide triphosphate hydrolases"/>
    <property type="match status" value="1"/>
</dbReference>
<keyword evidence="2" id="KW-0378">Hydrolase</keyword>
<dbReference type="InterPro" id="IPR006500">
    <property type="entry name" value="Helicase_put_C_phage/plasmid"/>
</dbReference>
<dbReference type="Gene3D" id="3.40.1360.10">
    <property type="match status" value="1"/>
</dbReference>
<evidence type="ECO:0000256" key="4">
    <source>
        <dbReference type="SAM" id="MobiDB-lite"/>
    </source>
</evidence>
<feature type="domain" description="SF3 helicase" evidence="5">
    <location>
        <begin position="518"/>
        <end position="678"/>
    </location>
</feature>
<sequence>MVDGILSHGRPVENMTAVTADNRCRVCGGDHKCSFGDGGLLICGRNSDAVEGFVYLGQAAGDDQFGLYREAGGGGNARGRRPNQARQAASASAAEDWATRIAECAKRFCPDRRTELAGLLRLPVEVLDWLPGLGYLSEVKFVGAATIDDGCWTFPERDAQGRPVGVIRRYRDGRKQAMKGGRRGLCLPIYWRAQKGPVYLVEGPSDALAMTAAELAAVGRPSNCGGADELVKLLRDMPKEREIYVIGENDQKADGTWPGRKGAESLAGRLARGLGRQIKIAFPPAGAKDVRAWLTQSDRVWTPWPDRGRALAAELVTAAEVVTPDAVLALITDDAGGTDPTDAERGRRFVDLFGGRVRYVEDWAAWCVFDDRRWVRDPEGIRVQRLAFDHGGSLRKNEASNPEGQLANEATTSPDAPSDAGALTGGVEKWLSMRSVQSLLAAARSDPRVFVPVGADVFDTHPHLLNVANGTIDLRTGVLGPHTPEDFLTVLCPTAFEPDAACPAYDRFLDGLFPGRPAVAQFVRDFGGYALTGETCDQSYLVFAGEGSNGKSVLLELWGAVLGNDLTYHAPPELLVDGGPDRHPTERASLRGKRLVVCSETEEEGCLNERRLKSLTGSDTITARFCRQDFHSFIPTFKLVLATNYLPRVRGTDHGTWRRLRLVEFLRKFWTPADCLANPVGDFRPEDQADASLPTRLRGAAAGVLAAMVRAAIRFYAAGRRVTPPEEVMNAVAEYRRDEDLIGQFFAERVRPTAAPSLAGAEFYAAFQDWLRKQGYAERYLIGPKKFGREAKRKFDVKKCSRQRYAVRVLSDSECECHPAWDGGSDGRQFRVDRASETDQPRAMTSASVGATAEPPATPPSGRAVDQASEGAGDRRDRQPPC</sequence>
<evidence type="ECO:0000256" key="2">
    <source>
        <dbReference type="ARBA" id="ARBA00022801"/>
    </source>
</evidence>
<organism evidence="6 7">
    <name type="scientific">Limnoglobus roseus</name>
    <dbReference type="NCBI Taxonomy" id="2598579"/>
    <lineage>
        <taxon>Bacteria</taxon>
        <taxon>Pseudomonadati</taxon>
        <taxon>Planctomycetota</taxon>
        <taxon>Planctomycetia</taxon>
        <taxon>Gemmatales</taxon>
        <taxon>Gemmataceae</taxon>
        <taxon>Limnoglobus</taxon>
    </lineage>
</organism>
<dbReference type="AlphaFoldDB" id="A0A5C1AIR7"/>
<dbReference type="PANTHER" id="PTHR35372:SF2">
    <property type="entry name" value="SF3 HELICASE DOMAIN-CONTAINING PROTEIN"/>
    <property type="match status" value="1"/>
</dbReference>
<name>A0A5C1AIR7_9BACT</name>
<dbReference type="Proteomes" id="UP000324974">
    <property type="component" value="Chromosome"/>
</dbReference>
<dbReference type="NCBIfam" id="TIGR01613">
    <property type="entry name" value="primase_Cterm"/>
    <property type="match status" value="1"/>
</dbReference>
<dbReference type="SMART" id="SM00885">
    <property type="entry name" value="D5_N"/>
    <property type="match status" value="1"/>
</dbReference>
<evidence type="ECO:0000259" key="5">
    <source>
        <dbReference type="PROSITE" id="PS51206"/>
    </source>
</evidence>
<dbReference type="EMBL" id="CP042425">
    <property type="protein sequence ID" value="QEL16868.1"/>
    <property type="molecule type" value="Genomic_DNA"/>
</dbReference>
<protein>
    <submittedName>
        <fullName evidence="6">Peptidase</fullName>
    </submittedName>
</protein>
<dbReference type="GO" id="GO:0005524">
    <property type="term" value="F:ATP binding"/>
    <property type="evidence" value="ECO:0007669"/>
    <property type="project" value="UniProtKB-KW"/>
</dbReference>
<evidence type="ECO:0000256" key="1">
    <source>
        <dbReference type="ARBA" id="ARBA00022741"/>
    </source>
</evidence>
<dbReference type="InterPro" id="IPR051620">
    <property type="entry name" value="ORF904-like_C"/>
</dbReference>
<dbReference type="CDD" id="cd01029">
    <property type="entry name" value="TOPRIM_primases"/>
    <property type="match status" value="1"/>
</dbReference>
<dbReference type="Pfam" id="PF19263">
    <property type="entry name" value="DUF5906"/>
    <property type="match status" value="1"/>
</dbReference>
<dbReference type="KEGG" id="lrs:PX52LOC_03842"/>
<keyword evidence="1" id="KW-0547">Nucleotide-binding</keyword>
<dbReference type="InterPro" id="IPR045455">
    <property type="entry name" value="NrS-1_pol-like_helicase"/>
</dbReference>
<feature type="region of interest" description="Disordered" evidence="4">
    <location>
        <begin position="393"/>
        <end position="422"/>
    </location>
</feature>
<accession>A0A5C1AIR7</accession>
<dbReference type="Pfam" id="PF08706">
    <property type="entry name" value="D5_N"/>
    <property type="match status" value="1"/>
</dbReference>
<dbReference type="InterPro" id="IPR014818">
    <property type="entry name" value="Phage/plasmid_primase_P4_C"/>
</dbReference>
<gene>
    <name evidence="6" type="ORF">PX52LOC_03842</name>
</gene>
<evidence type="ECO:0000313" key="6">
    <source>
        <dbReference type="EMBL" id="QEL16868.1"/>
    </source>
</evidence>
<reference evidence="7" key="1">
    <citation type="submission" date="2019-08" db="EMBL/GenBank/DDBJ databases">
        <title>Limnoglobus roseus gen. nov., sp. nov., a novel freshwater planctomycete with a giant genome from the family Gemmataceae.</title>
        <authorList>
            <person name="Kulichevskaya I.S."/>
            <person name="Naumoff D.G."/>
            <person name="Miroshnikov K."/>
            <person name="Ivanova A."/>
            <person name="Philippov D.A."/>
            <person name="Hakobyan A."/>
            <person name="Rijpstra I.C."/>
            <person name="Sinninghe Damste J.S."/>
            <person name="Liesack W."/>
            <person name="Dedysh S.N."/>
        </authorList>
    </citation>
    <scope>NUCLEOTIDE SEQUENCE [LARGE SCALE GENOMIC DNA]</scope>
    <source>
        <strain evidence="7">PX52</strain>
    </source>
</reference>
<dbReference type="InterPro" id="IPR034154">
    <property type="entry name" value="TOPRIM_DnaG/twinkle"/>
</dbReference>
<keyword evidence="7" id="KW-1185">Reference proteome</keyword>
<evidence type="ECO:0000256" key="3">
    <source>
        <dbReference type="ARBA" id="ARBA00022840"/>
    </source>
</evidence>
<proteinExistence type="predicted"/>
<feature type="compositionally biased region" description="Basic and acidic residues" evidence="4">
    <location>
        <begin position="872"/>
        <end position="882"/>
    </location>
</feature>
<dbReference type="PANTHER" id="PTHR35372">
    <property type="entry name" value="ATP BINDING PROTEIN-RELATED"/>
    <property type="match status" value="1"/>
</dbReference>
<dbReference type="PROSITE" id="PS51206">
    <property type="entry name" value="SF3_HELICASE_1"/>
    <property type="match status" value="1"/>
</dbReference>
<keyword evidence="3" id="KW-0067">ATP-binding</keyword>
<dbReference type="InterPro" id="IPR014015">
    <property type="entry name" value="Helicase_SF3_DNA-vir"/>
</dbReference>
<dbReference type="InterPro" id="IPR027417">
    <property type="entry name" value="P-loop_NTPase"/>
</dbReference>
<feature type="compositionally biased region" description="Basic and acidic residues" evidence="4">
    <location>
        <begin position="828"/>
        <end position="840"/>
    </location>
</feature>